<dbReference type="RefSeq" id="WP_103550446.1">
    <property type="nucleotide sequence ID" value="NZ_JBHJSK010000002.1"/>
</dbReference>
<dbReference type="EMBL" id="PJOS01000030">
    <property type="protein sequence ID" value="PKT71752.1"/>
    <property type="molecule type" value="Genomic_DNA"/>
</dbReference>
<dbReference type="AlphaFoldDB" id="A0A2I0SP96"/>
<protein>
    <submittedName>
        <fullName evidence="2">Calcium-binding protein</fullName>
    </submittedName>
</protein>
<accession>A0A2I0SP96</accession>
<feature type="chain" id="PRO_5014133501" evidence="1">
    <location>
        <begin position="26"/>
        <end position="244"/>
    </location>
</feature>
<proteinExistence type="predicted"/>
<sequence>MGKRVALSVAAAFGVVGLVAPAAHADGGYGDTEILGVTVNHGSDVVIGTTAAKTFDVTIHAYDDSGLLSADTTLEGPGAGYTSDETICETDSECTHSFTFDPRVDLYNDQAGTWYVGSWVDALDDDFRWDDRIDSFRLKRASTLTVNASPEPVTKGRTLTVTGTLKRASWDDYKYHGYTGQSVKLQFRKKGSSTYTTVKTVKTSSTGTLKTTVTASVDGYWRWNFAGTTTTGAKTATGDYVDVK</sequence>
<evidence type="ECO:0000256" key="1">
    <source>
        <dbReference type="SAM" id="SignalP"/>
    </source>
</evidence>
<dbReference type="OrthoDB" id="3296851at2"/>
<evidence type="ECO:0000313" key="3">
    <source>
        <dbReference type="Proteomes" id="UP000236178"/>
    </source>
</evidence>
<reference evidence="2 3" key="1">
    <citation type="submission" date="2017-12" db="EMBL/GenBank/DDBJ databases">
        <title>Streptomyces populusis sp. nov., a novel endophytic actinobacterium isolated from stems of Populus adenopoda Maxim.</title>
        <authorList>
            <person name="Wang Z."/>
        </authorList>
    </citation>
    <scope>NUCLEOTIDE SEQUENCE [LARGE SCALE GENOMIC DNA]</scope>
    <source>
        <strain evidence="2 3">A249</strain>
    </source>
</reference>
<evidence type="ECO:0000313" key="2">
    <source>
        <dbReference type="EMBL" id="PKT71752.1"/>
    </source>
</evidence>
<feature type="signal peptide" evidence="1">
    <location>
        <begin position="1"/>
        <end position="25"/>
    </location>
</feature>
<keyword evidence="3" id="KW-1185">Reference proteome</keyword>
<dbReference type="Proteomes" id="UP000236178">
    <property type="component" value="Unassembled WGS sequence"/>
</dbReference>
<name>A0A2I0SP96_9ACTN</name>
<organism evidence="2 3">
    <name type="scientific">Streptomyces populi</name>
    <dbReference type="NCBI Taxonomy" id="2058924"/>
    <lineage>
        <taxon>Bacteria</taxon>
        <taxon>Bacillati</taxon>
        <taxon>Actinomycetota</taxon>
        <taxon>Actinomycetes</taxon>
        <taxon>Kitasatosporales</taxon>
        <taxon>Streptomycetaceae</taxon>
        <taxon>Streptomyces</taxon>
    </lineage>
</organism>
<keyword evidence="1" id="KW-0732">Signal</keyword>
<gene>
    <name evidence="2" type="ORF">CW362_17685</name>
</gene>
<comment type="caution">
    <text evidence="2">The sequence shown here is derived from an EMBL/GenBank/DDBJ whole genome shotgun (WGS) entry which is preliminary data.</text>
</comment>